<dbReference type="InterPro" id="IPR032808">
    <property type="entry name" value="DoxX"/>
</dbReference>
<feature type="transmembrane region" description="Helical" evidence="7">
    <location>
        <begin position="21"/>
        <end position="39"/>
    </location>
</feature>
<evidence type="ECO:0000256" key="2">
    <source>
        <dbReference type="ARBA" id="ARBA00006679"/>
    </source>
</evidence>
<dbReference type="GO" id="GO:0005886">
    <property type="term" value="C:plasma membrane"/>
    <property type="evidence" value="ECO:0007669"/>
    <property type="project" value="UniProtKB-SubCell"/>
</dbReference>
<proteinExistence type="inferred from homology"/>
<dbReference type="AlphaFoldDB" id="A0A6B2JI29"/>
<feature type="transmembrane region" description="Helical" evidence="7">
    <location>
        <begin position="96"/>
        <end position="113"/>
    </location>
</feature>
<dbReference type="EMBL" id="JAAGJP010000010">
    <property type="protein sequence ID" value="NDS67983.1"/>
    <property type="molecule type" value="Genomic_DNA"/>
</dbReference>
<gene>
    <name evidence="9" type="ORF">FWI86_02465</name>
    <name evidence="8" type="ORF">FWJ04_07085</name>
</gene>
<accession>A0A6B2JI29</accession>
<keyword evidence="5 7" id="KW-1133">Transmembrane helix</keyword>
<evidence type="ECO:0000256" key="5">
    <source>
        <dbReference type="ARBA" id="ARBA00022989"/>
    </source>
</evidence>
<dbReference type="KEGG" id="ftz:CH68_1562"/>
<reference evidence="8" key="1">
    <citation type="submission" date="2019-08" db="EMBL/GenBank/DDBJ databases">
        <authorList>
            <person name="Busch A."/>
        </authorList>
    </citation>
    <scope>NUCLEOTIDE SEQUENCE</scope>
    <source>
        <strain evidence="9">15T0085</strain>
        <strain evidence="8">17T1429</strain>
    </source>
</reference>
<comment type="caution">
    <text evidence="8">The sequence shown here is derived from an EMBL/GenBank/DDBJ whole genome shotgun (WGS) entry which is preliminary data.</text>
</comment>
<reference evidence="8" key="2">
    <citation type="submission" date="2020-02" db="EMBL/GenBank/DDBJ databases">
        <title>Using affinity propagation clustering for identifying bacterial clades and subclades with whole-genome sequences of Francisella tularensis.</title>
        <authorList>
            <person name="Homeier-Bachmann T."/>
            <person name="Abdel-Glil M.Y."/>
            <person name="Hackbart A."/>
            <person name="Hotzel H."/>
            <person name="Tomaso H."/>
        </authorList>
    </citation>
    <scope>NUCLEOTIDE SEQUENCE</scope>
    <source>
        <strain evidence="9">15T0085</strain>
        <strain evidence="8">17T1429</strain>
    </source>
</reference>
<evidence type="ECO:0000256" key="3">
    <source>
        <dbReference type="ARBA" id="ARBA00022475"/>
    </source>
</evidence>
<dbReference type="PANTHER" id="PTHR33452">
    <property type="entry name" value="OXIDOREDUCTASE CATD-RELATED"/>
    <property type="match status" value="1"/>
</dbReference>
<dbReference type="OMA" id="NYEWLTS"/>
<dbReference type="EMBL" id="JAAGKH010000056">
    <property type="protein sequence ID" value="NDR89376.1"/>
    <property type="molecule type" value="Genomic_DNA"/>
</dbReference>
<organism evidence="8">
    <name type="scientific">Francisella tularensis subsp. holarctica</name>
    <dbReference type="NCBI Taxonomy" id="119857"/>
    <lineage>
        <taxon>Bacteria</taxon>
        <taxon>Pseudomonadati</taxon>
        <taxon>Pseudomonadota</taxon>
        <taxon>Gammaproteobacteria</taxon>
        <taxon>Thiotrichales</taxon>
        <taxon>Francisellaceae</taxon>
        <taxon>Francisella</taxon>
    </lineage>
</organism>
<dbReference type="InterPro" id="IPR051907">
    <property type="entry name" value="DoxX-like_oxidoreductase"/>
</dbReference>
<evidence type="ECO:0000313" key="9">
    <source>
        <dbReference type="EMBL" id="NDS67983.1"/>
    </source>
</evidence>
<evidence type="ECO:0000256" key="7">
    <source>
        <dbReference type="SAM" id="Phobius"/>
    </source>
</evidence>
<evidence type="ECO:0000313" key="8">
    <source>
        <dbReference type="EMBL" id="NDR89376.1"/>
    </source>
</evidence>
<evidence type="ECO:0000256" key="4">
    <source>
        <dbReference type="ARBA" id="ARBA00022692"/>
    </source>
</evidence>
<dbReference type="PANTHER" id="PTHR33452:SF19">
    <property type="entry name" value="DOXX FAMILY PROTEIN"/>
    <property type="match status" value="1"/>
</dbReference>
<keyword evidence="6 7" id="KW-0472">Membrane</keyword>
<comment type="subcellular location">
    <subcellularLocation>
        <location evidence="1">Cell membrane</location>
        <topology evidence="1">Multi-pass membrane protein</topology>
    </subcellularLocation>
</comment>
<evidence type="ECO:0000256" key="1">
    <source>
        <dbReference type="ARBA" id="ARBA00004651"/>
    </source>
</evidence>
<keyword evidence="4 7" id="KW-0812">Transmembrane</keyword>
<name>A0A6B2JI29_FRATU</name>
<dbReference type="Pfam" id="PF07681">
    <property type="entry name" value="DoxX"/>
    <property type="match status" value="1"/>
</dbReference>
<feature type="transmembrane region" description="Helical" evidence="7">
    <location>
        <begin position="164"/>
        <end position="182"/>
    </location>
</feature>
<comment type="similarity">
    <text evidence="2">Belongs to the DoxX family.</text>
</comment>
<dbReference type="RefSeq" id="WP_003016728.1">
    <property type="nucleotide sequence ID" value="NZ_CP010289.1"/>
</dbReference>
<keyword evidence="3" id="KW-1003">Cell membrane</keyword>
<evidence type="ECO:0000256" key="6">
    <source>
        <dbReference type="ARBA" id="ARBA00023136"/>
    </source>
</evidence>
<protein>
    <submittedName>
        <fullName evidence="8">DoxX family protein</fullName>
    </submittedName>
</protein>
<feature type="transmembrane region" description="Helical" evidence="7">
    <location>
        <begin position="69"/>
        <end position="89"/>
    </location>
</feature>
<sequence length="196" mass="21989">MINRIYDIYYKIIQKFQSIDFLLLLGIRLYLVPTMFVGARSKIEGFSTTVAWFGAPASQGGLGMPMPEVMAFLATSAEVIGCIGIALGLFTRLVSIPMMFVMGVAGAAVHWAHRWPAIADKTAESTQRLNDLFVWLSQNFPDRYNYVTALGDPVMLNGGMEFSVTYFIMLFTLFLYGGGRYVSADHWLKKIFIKQL</sequence>